<feature type="transmembrane region" description="Helical" evidence="1">
    <location>
        <begin position="91"/>
        <end position="113"/>
    </location>
</feature>
<feature type="transmembrane region" description="Helical" evidence="1">
    <location>
        <begin position="155"/>
        <end position="177"/>
    </location>
</feature>
<keyword evidence="1" id="KW-1133">Transmembrane helix</keyword>
<reference evidence="2" key="1">
    <citation type="submission" date="2021-01" db="EMBL/GenBank/DDBJ databases">
        <title>Fulvivirga kasyanovii gen. nov., sp nov., a novel member of the phylum Bacteroidetes isolated from seawater in a mussel farm.</title>
        <authorList>
            <person name="Zhao L.-H."/>
            <person name="Wang Z.-J."/>
        </authorList>
    </citation>
    <scope>NUCLEOTIDE SEQUENCE</scope>
    <source>
        <strain evidence="2">2943</strain>
    </source>
</reference>
<keyword evidence="1" id="KW-0812">Transmembrane</keyword>
<evidence type="ECO:0000313" key="3">
    <source>
        <dbReference type="Proteomes" id="UP000659388"/>
    </source>
</evidence>
<feature type="transmembrane region" description="Helical" evidence="1">
    <location>
        <begin position="6"/>
        <end position="24"/>
    </location>
</feature>
<dbReference type="EMBL" id="JAESIY010000021">
    <property type="protein sequence ID" value="MBL3658969.1"/>
    <property type="molecule type" value="Genomic_DNA"/>
</dbReference>
<proteinExistence type="predicted"/>
<comment type="caution">
    <text evidence="2">The sequence shown here is derived from an EMBL/GenBank/DDBJ whole genome shotgun (WGS) entry which is preliminary data.</text>
</comment>
<keyword evidence="1" id="KW-0472">Membrane</keyword>
<accession>A0A937FDW6</accession>
<feature type="transmembrane region" description="Helical" evidence="1">
    <location>
        <begin position="36"/>
        <end position="55"/>
    </location>
</feature>
<evidence type="ECO:0000256" key="1">
    <source>
        <dbReference type="SAM" id="Phobius"/>
    </source>
</evidence>
<feature type="transmembrane region" description="Helical" evidence="1">
    <location>
        <begin position="61"/>
        <end position="79"/>
    </location>
</feature>
<name>A0A937FDW6_9BACT</name>
<dbReference type="AlphaFoldDB" id="A0A937FDW6"/>
<gene>
    <name evidence="2" type="ORF">JL102_22675</name>
</gene>
<protein>
    <submittedName>
        <fullName evidence="2">Uncharacterized protein</fullName>
    </submittedName>
</protein>
<organism evidence="2 3">
    <name type="scientific">Fulvivirga sediminis</name>
    <dbReference type="NCBI Taxonomy" id="2803949"/>
    <lineage>
        <taxon>Bacteria</taxon>
        <taxon>Pseudomonadati</taxon>
        <taxon>Bacteroidota</taxon>
        <taxon>Cytophagia</taxon>
        <taxon>Cytophagales</taxon>
        <taxon>Fulvivirgaceae</taxon>
        <taxon>Fulvivirga</taxon>
    </lineage>
</organism>
<sequence length="231" mass="26369">MAEISTSIVIFFTFTTLVTLWCFYQTNKSRKHLAGIFIWMAVVGVLGYLGFYRVQNAIPPRFVFLLAPGILFVIVYFFFTKSNTINNKENLKWLTLLHTIRIPVEIILYYIFIEGYIPDLMTFEGYNYDILSGISAPIIYYAVFVKKWIGKNGLLICNFICLGLLVNILTIAVLSAPTPIQQLAFDQPNIGVTYFPFVWLPAVIVPIVLYSHLISIKILLNFRNSKTAANN</sequence>
<feature type="transmembrane region" description="Helical" evidence="1">
    <location>
        <begin position="197"/>
        <end position="220"/>
    </location>
</feature>
<keyword evidence="3" id="KW-1185">Reference proteome</keyword>
<evidence type="ECO:0000313" key="2">
    <source>
        <dbReference type="EMBL" id="MBL3658969.1"/>
    </source>
</evidence>
<dbReference type="RefSeq" id="WP_202246763.1">
    <property type="nucleotide sequence ID" value="NZ_JAESIY010000021.1"/>
</dbReference>
<feature type="transmembrane region" description="Helical" evidence="1">
    <location>
        <begin position="125"/>
        <end position="143"/>
    </location>
</feature>
<dbReference type="Proteomes" id="UP000659388">
    <property type="component" value="Unassembled WGS sequence"/>
</dbReference>